<accession>A0AAD6SM48</accession>
<dbReference type="PROSITE" id="PS50280">
    <property type="entry name" value="SET"/>
    <property type="match status" value="1"/>
</dbReference>
<reference evidence="2" key="1">
    <citation type="submission" date="2023-03" db="EMBL/GenBank/DDBJ databases">
        <title>Massive genome expansion in bonnet fungi (Mycena s.s.) driven by repeated elements and novel gene families across ecological guilds.</title>
        <authorList>
            <consortium name="Lawrence Berkeley National Laboratory"/>
            <person name="Harder C.B."/>
            <person name="Miyauchi S."/>
            <person name="Viragh M."/>
            <person name="Kuo A."/>
            <person name="Thoen E."/>
            <person name="Andreopoulos B."/>
            <person name="Lu D."/>
            <person name="Skrede I."/>
            <person name="Drula E."/>
            <person name="Henrissat B."/>
            <person name="Morin E."/>
            <person name="Kohler A."/>
            <person name="Barry K."/>
            <person name="LaButti K."/>
            <person name="Morin E."/>
            <person name="Salamov A."/>
            <person name="Lipzen A."/>
            <person name="Mereny Z."/>
            <person name="Hegedus B."/>
            <person name="Baldrian P."/>
            <person name="Stursova M."/>
            <person name="Weitz H."/>
            <person name="Taylor A."/>
            <person name="Grigoriev I.V."/>
            <person name="Nagy L.G."/>
            <person name="Martin F."/>
            <person name="Kauserud H."/>
        </authorList>
    </citation>
    <scope>NUCLEOTIDE SEQUENCE</scope>
    <source>
        <strain evidence="2">CBHHK200</strain>
    </source>
</reference>
<sequence length="377" mass="41574">MGDLETTREKTEWTWGTQTFVVENAAISAGEDTCAMLLDASVVPLLPRTLQSPPLGPNPPAFFVADAGTKGAGMFAARDIPAGALILVDRPVAVVPSNVASPWKREAFDALLPRLSQISRGRLLALANCKPLSEFPLVEGIALTNASQISLPVPPTATPQEYGGVFPDISRANHSCGLDITVKWDLVSFSASLYALRPIRAGEEIFNQYIDVLAPHADRRTQLARYGFTCMCVHCDLPDAAAVARSDAARTELRDWRHLHPRFLPWSLDACRSDDTIIVSNRRALALIEQEGLYGMQVPFMEEIALSYAVMGDESRFCEWAQKVVDLCVGQDPQRAAEFAGWIADPKSYKRWGWRAKQKLILDQQKDPADLDISIPW</sequence>
<dbReference type="InterPro" id="IPR046341">
    <property type="entry name" value="SET_dom_sf"/>
</dbReference>
<name>A0AAD6SM48_9AGAR</name>
<dbReference type="PANTHER" id="PTHR47332">
    <property type="entry name" value="SET DOMAIN-CONTAINING PROTEIN 5"/>
    <property type="match status" value="1"/>
</dbReference>
<dbReference type="Pfam" id="PF00856">
    <property type="entry name" value="SET"/>
    <property type="match status" value="1"/>
</dbReference>
<dbReference type="InterPro" id="IPR053185">
    <property type="entry name" value="SET_domain_protein"/>
</dbReference>
<evidence type="ECO:0000313" key="2">
    <source>
        <dbReference type="EMBL" id="KAJ7030000.1"/>
    </source>
</evidence>
<dbReference type="Gene3D" id="2.170.270.10">
    <property type="entry name" value="SET domain"/>
    <property type="match status" value="1"/>
</dbReference>
<organism evidence="2 3">
    <name type="scientific">Mycena alexandri</name>
    <dbReference type="NCBI Taxonomy" id="1745969"/>
    <lineage>
        <taxon>Eukaryota</taxon>
        <taxon>Fungi</taxon>
        <taxon>Dikarya</taxon>
        <taxon>Basidiomycota</taxon>
        <taxon>Agaricomycotina</taxon>
        <taxon>Agaricomycetes</taxon>
        <taxon>Agaricomycetidae</taxon>
        <taxon>Agaricales</taxon>
        <taxon>Marasmiineae</taxon>
        <taxon>Mycenaceae</taxon>
        <taxon>Mycena</taxon>
    </lineage>
</organism>
<dbReference type="PANTHER" id="PTHR47332:SF4">
    <property type="entry name" value="SET DOMAIN-CONTAINING PROTEIN 5"/>
    <property type="match status" value="1"/>
</dbReference>
<gene>
    <name evidence="2" type="ORF">C8F04DRAFT_1264350</name>
</gene>
<feature type="domain" description="SET" evidence="1">
    <location>
        <begin position="60"/>
        <end position="210"/>
    </location>
</feature>
<dbReference type="InterPro" id="IPR001214">
    <property type="entry name" value="SET_dom"/>
</dbReference>
<evidence type="ECO:0000259" key="1">
    <source>
        <dbReference type="PROSITE" id="PS50280"/>
    </source>
</evidence>
<evidence type="ECO:0000313" key="3">
    <source>
        <dbReference type="Proteomes" id="UP001218188"/>
    </source>
</evidence>
<dbReference type="Proteomes" id="UP001218188">
    <property type="component" value="Unassembled WGS sequence"/>
</dbReference>
<dbReference type="SUPFAM" id="SSF82199">
    <property type="entry name" value="SET domain"/>
    <property type="match status" value="1"/>
</dbReference>
<keyword evidence="3" id="KW-1185">Reference proteome</keyword>
<dbReference type="SMART" id="SM00317">
    <property type="entry name" value="SET"/>
    <property type="match status" value="1"/>
</dbReference>
<dbReference type="CDD" id="cd20071">
    <property type="entry name" value="SET_SMYD"/>
    <property type="match status" value="1"/>
</dbReference>
<dbReference type="AlphaFoldDB" id="A0AAD6SM48"/>
<protein>
    <recommendedName>
        <fullName evidence="1">SET domain-containing protein</fullName>
    </recommendedName>
</protein>
<dbReference type="EMBL" id="JARJCM010000095">
    <property type="protein sequence ID" value="KAJ7030000.1"/>
    <property type="molecule type" value="Genomic_DNA"/>
</dbReference>
<comment type="caution">
    <text evidence="2">The sequence shown here is derived from an EMBL/GenBank/DDBJ whole genome shotgun (WGS) entry which is preliminary data.</text>
</comment>
<proteinExistence type="predicted"/>